<protein>
    <recommendedName>
        <fullName evidence="2">Opioid growth factor receptor (OGFr) conserved domain-containing protein</fullName>
    </recommendedName>
</protein>
<sequence length="148" mass="17669">MKEDTAVMDRFLRAYELMLGFYGIKLENKKTGSVTRNRNYLERFENLNNHTHNNLRITRILKCLALLGYEHFQAPLVKFFLEETLLHNNLKNVKSSITSHFLKAVKDNKEYRDLKEYESSLRASRESEIRKERKLEWAVSCWPKQKSN</sequence>
<name>A0A2G9SHP5_AQUCT</name>
<dbReference type="GO" id="GO:0016020">
    <property type="term" value="C:membrane"/>
    <property type="evidence" value="ECO:0007669"/>
    <property type="project" value="InterPro"/>
</dbReference>
<accession>A0A2G9SHP5</accession>
<dbReference type="InterPro" id="IPR006757">
    <property type="entry name" value="OGF_rcpt"/>
</dbReference>
<comment type="similarity">
    <text evidence="1">Belongs to the opioid growth factor receptor family.</text>
</comment>
<feature type="domain" description="Opioid growth factor receptor (OGFr) conserved" evidence="2">
    <location>
        <begin position="1"/>
        <end position="119"/>
    </location>
</feature>
<gene>
    <name evidence="3" type="ORF">AB205_0080460</name>
</gene>
<dbReference type="Proteomes" id="UP000228934">
    <property type="component" value="Unassembled WGS sequence"/>
</dbReference>
<evidence type="ECO:0000313" key="3">
    <source>
        <dbReference type="EMBL" id="PIO39660.1"/>
    </source>
</evidence>
<dbReference type="AlphaFoldDB" id="A0A2G9SHP5"/>
<dbReference type="PANTHER" id="PTHR14015:SF1">
    <property type="entry name" value="OPIOID GROWTH FACTOR RECEPTOR"/>
    <property type="match status" value="1"/>
</dbReference>
<dbReference type="GO" id="GO:0140625">
    <property type="term" value="F:opioid growth factor receptor activity"/>
    <property type="evidence" value="ECO:0007669"/>
    <property type="project" value="InterPro"/>
</dbReference>
<dbReference type="PANTHER" id="PTHR14015">
    <property type="entry name" value="OPIOID GROWTH FACTOR RECEPTOR OGFR ZETA-TYPE OPIOID RECEPTOR"/>
    <property type="match status" value="1"/>
</dbReference>
<dbReference type="Pfam" id="PF04664">
    <property type="entry name" value="OGFr_N"/>
    <property type="match status" value="1"/>
</dbReference>
<proteinExistence type="inferred from homology"/>
<organism evidence="3 4">
    <name type="scientific">Aquarana catesbeiana</name>
    <name type="common">American bullfrog</name>
    <name type="synonym">Rana catesbeiana</name>
    <dbReference type="NCBI Taxonomy" id="8400"/>
    <lineage>
        <taxon>Eukaryota</taxon>
        <taxon>Metazoa</taxon>
        <taxon>Chordata</taxon>
        <taxon>Craniata</taxon>
        <taxon>Vertebrata</taxon>
        <taxon>Euteleostomi</taxon>
        <taxon>Amphibia</taxon>
        <taxon>Batrachia</taxon>
        <taxon>Anura</taxon>
        <taxon>Neobatrachia</taxon>
        <taxon>Ranoidea</taxon>
        <taxon>Ranidae</taxon>
        <taxon>Aquarana</taxon>
    </lineage>
</organism>
<dbReference type="OrthoDB" id="9030204at2759"/>
<evidence type="ECO:0000256" key="1">
    <source>
        <dbReference type="ARBA" id="ARBA00010365"/>
    </source>
</evidence>
<evidence type="ECO:0000313" key="4">
    <source>
        <dbReference type="Proteomes" id="UP000228934"/>
    </source>
</evidence>
<dbReference type="EMBL" id="KV924148">
    <property type="protein sequence ID" value="PIO39660.1"/>
    <property type="molecule type" value="Genomic_DNA"/>
</dbReference>
<reference evidence="4" key="1">
    <citation type="journal article" date="2017" name="Nat. Commun.">
        <title>The North American bullfrog draft genome provides insight into hormonal regulation of long noncoding RNA.</title>
        <authorList>
            <person name="Hammond S.A."/>
            <person name="Warren R.L."/>
            <person name="Vandervalk B.P."/>
            <person name="Kucuk E."/>
            <person name="Khan H."/>
            <person name="Gibb E.A."/>
            <person name="Pandoh P."/>
            <person name="Kirk H."/>
            <person name="Zhao Y."/>
            <person name="Jones M."/>
            <person name="Mungall A.J."/>
            <person name="Coope R."/>
            <person name="Pleasance S."/>
            <person name="Moore R.A."/>
            <person name="Holt R.A."/>
            <person name="Round J.M."/>
            <person name="Ohora S."/>
            <person name="Walle B.V."/>
            <person name="Veldhoen N."/>
            <person name="Helbing C.C."/>
            <person name="Birol I."/>
        </authorList>
    </citation>
    <scope>NUCLEOTIDE SEQUENCE [LARGE SCALE GENOMIC DNA]</scope>
</reference>
<dbReference type="InterPro" id="IPR039574">
    <property type="entry name" value="OGFr"/>
</dbReference>
<keyword evidence="4" id="KW-1185">Reference proteome</keyword>
<evidence type="ECO:0000259" key="2">
    <source>
        <dbReference type="Pfam" id="PF04664"/>
    </source>
</evidence>